<dbReference type="InterPro" id="IPR014718">
    <property type="entry name" value="GH-type_carb-bd"/>
</dbReference>
<dbReference type="InterPro" id="IPR008183">
    <property type="entry name" value="Aldose_1/G6P_1-epimerase"/>
</dbReference>
<dbReference type="GO" id="GO:0030246">
    <property type="term" value="F:carbohydrate binding"/>
    <property type="evidence" value="ECO:0007669"/>
    <property type="project" value="InterPro"/>
</dbReference>
<dbReference type="Proteomes" id="UP000001887">
    <property type="component" value="Chromosome"/>
</dbReference>
<dbReference type="KEGG" id="psl:Psta_4317"/>
<gene>
    <name evidence="1" type="ordered locus">Psta_4317</name>
</gene>
<dbReference type="GO" id="GO:0033499">
    <property type="term" value="P:galactose catabolic process via UDP-galactose, Leloir pathway"/>
    <property type="evidence" value="ECO:0007669"/>
    <property type="project" value="TreeGrafter"/>
</dbReference>
<evidence type="ECO:0000313" key="1">
    <source>
        <dbReference type="EMBL" id="ADB18964.1"/>
    </source>
</evidence>
<dbReference type="OrthoDB" id="9795355at2"/>
<dbReference type="STRING" id="530564.Psta_4317"/>
<organism evidence="1 2">
    <name type="scientific">Pirellula staleyi (strain ATCC 27377 / DSM 6068 / ICPB 4128)</name>
    <name type="common">Pirella staleyi</name>
    <dbReference type="NCBI Taxonomy" id="530564"/>
    <lineage>
        <taxon>Bacteria</taxon>
        <taxon>Pseudomonadati</taxon>
        <taxon>Planctomycetota</taxon>
        <taxon>Planctomycetia</taxon>
        <taxon>Pirellulales</taxon>
        <taxon>Pirellulaceae</taxon>
        <taxon>Pirellula</taxon>
    </lineage>
</organism>
<dbReference type="Pfam" id="PF01263">
    <property type="entry name" value="Aldose_epim"/>
    <property type="match status" value="1"/>
</dbReference>
<sequence length="317" mass="34338">MTAPHNVVLRDEATGSEAAILASLGMNCYKLLMQVGGKSVDVLWSHPDFHTGTIRASSSGIPLLFPFPGRIAAGKFSWNGQEYQLPAENKGNAIHGFCHTRPWEVVEQSTSHVKARFQAFKSDPSLRQLWPADFQLEATYRLTSSGLEMDYVATNVDSQPLPCGLGTHPYFRVPQGGASASDCVVKIPAAKKWELIDMIPSGRVIDLENAATLAAGQSFGAMQYDDVLTDLAMPGGEFESEIFDPGSKISTKIRFGSPFRECVVYTPPHREAICIEPYSCVPGAIHLATSQNNSGLIILPPGESFEARVVIEVASVP</sequence>
<accession>D2R502</accession>
<dbReference type="GO" id="GO:0006006">
    <property type="term" value="P:glucose metabolic process"/>
    <property type="evidence" value="ECO:0007669"/>
    <property type="project" value="TreeGrafter"/>
</dbReference>
<dbReference type="SUPFAM" id="SSF74650">
    <property type="entry name" value="Galactose mutarotase-like"/>
    <property type="match status" value="1"/>
</dbReference>
<dbReference type="CDD" id="cd01081">
    <property type="entry name" value="Aldose_epim"/>
    <property type="match status" value="1"/>
</dbReference>
<dbReference type="eggNOG" id="COG2017">
    <property type="taxonomic scope" value="Bacteria"/>
</dbReference>
<dbReference type="Gene3D" id="2.70.98.10">
    <property type="match status" value="1"/>
</dbReference>
<protein>
    <submittedName>
        <fullName evidence="1">Aldose 1-epimerase</fullName>
    </submittedName>
</protein>
<dbReference type="GO" id="GO:0004034">
    <property type="term" value="F:aldose 1-epimerase activity"/>
    <property type="evidence" value="ECO:0007669"/>
    <property type="project" value="TreeGrafter"/>
</dbReference>
<dbReference type="EMBL" id="CP001848">
    <property type="protein sequence ID" value="ADB18964.1"/>
    <property type="molecule type" value="Genomic_DNA"/>
</dbReference>
<dbReference type="HOGENOM" id="CLU_052486_2_0_0"/>
<dbReference type="PANTHER" id="PTHR10091">
    <property type="entry name" value="ALDOSE-1-EPIMERASE"/>
    <property type="match status" value="1"/>
</dbReference>
<keyword evidence="2" id="KW-1185">Reference proteome</keyword>
<dbReference type="PANTHER" id="PTHR10091:SF0">
    <property type="entry name" value="GALACTOSE MUTAROTASE"/>
    <property type="match status" value="1"/>
</dbReference>
<dbReference type="AlphaFoldDB" id="D2R502"/>
<name>D2R502_PIRSD</name>
<evidence type="ECO:0000313" key="2">
    <source>
        <dbReference type="Proteomes" id="UP000001887"/>
    </source>
</evidence>
<reference evidence="1 2" key="1">
    <citation type="journal article" date="2009" name="Stand. Genomic Sci.">
        <title>Complete genome sequence of Pirellula staleyi type strain (ATCC 27377).</title>
        <authorList>
            <person name="Clum A."/>
            <person name="Tindall B.J."/>
            <person name="Sikorski J."/>
            <person name="Ivanova N."/>
            <person name="Mavrommatis K."/>
            <person name="Lucas S."/>
            <person name="Glavina del Rio T."/>
            <person name="Nolan M."/>
            <person name="Chen F."/>
            <person name="Tice H."/>
            <person name="Pitluck S."/>
            <person name="Cheng J.F."/>
            <person name="Chertkov O."/>
            <person name="Brettin T."/>
            <person name="Han C."/>
            <person name="Detter J.C."/>
            <person name="Kuske C."/>
            <person name="Bruce D."/>
            <person name="Goodwin L."/>
            <person name="Ovchinikova G."/>
            <person name="Pati A."/>
            <person name="Mikhailova N."/>
            <person name="Chen A."/>
            <person name="Palaniappan K."/>
            <person name="Land M."/>
            <person name="Hauser L."/>
            <person name="Chang Y.J."/>
            <person name="Jeffries C.D."/>
            <person name="Chain P."/>
            <person name="Rohde M."/>
            <person name="Goker M."/>
            <person name="Bristow J."/>
            <person name="Eisen J.A."/>
            <person name="Markowitz V."/>
            <person name="Hugenholtz P."/>
            <person name="Kyrpides N.C."/>
            <person name="Klenk H.P."/>
            <person name="Lapidus A."/>
        </authorList>
    </citation>
    <scope>NUCLEOTIDE SEQUENCE [LARGE SCALE GENOMIC DNA]</scope>
    <source>
        <strain evidence="2">ATCC 27377 / DSM 6068 / ICPB 4128</strain>
    </source>
</reference>
<proteinExistence type="predicted"/>
<dbReference type="InterPro" id="IPR011013">
    <property type="entry name" value="Gal_mutarotase_sf_dom"/>
</dbReference>